<reference evidence="2" key="1">
    <citation type="submission" date="2020-05" db="EMBL/GenBank/DDBJ databases">
        <authorList>
            <person name="Chiriac C."/>
            <person name="Salcher M."/>
            <person name="Ghai R."/>
            <person name="Kavagutti S V."/>
        </authorList>
    </citation>
    <scope>NUCLEOTIDE SEQUENCE</scope>
</reference>
<evidence type="ECO:0000256" key="1">
    <source>
        <dbReference type="SAM" id="MobiDB-lite"/>
    </source>
</evidence>
<dbReference type="EMBL" id="CAEZWE010000092">
    <property type="protein sequence ID" value="CAB4664135.1"/>
    <property type="molecule type" value="Genomic_DNA"/>
</dbReference>
<feature type="compositionally biased region" description="Polar residues" evidence="1">
    <location>
        <begin position="1"/>
        <end position="19"/>
    </location>
</feature>
<dbReference type="AlphaFoldDB" id="A0A6J6LUM3"/>
<feature type="compositionally biased region" description="Low complexity" evidence="1">
    <location>
        <begin position="104"/>
        <end position="116"/>
    </location>
</feature>
<protein>
    <submittedName>
        <fullName evidence="2">Unannotated protein</fullName>
    </submittedName>
</protein>
<sequence length="175" mass="19060">MTTHNQWWCNQTGKSSSRDTPMWDRHLKVAQMTLWWCASTPMAHSTEHLVTVAKSPPTLTKTTTKHVQLNCNQMAKSSLLDTLSLVIRGISQSCATPSMEHSTPHSATTASSPPTSATVSEVNLHIQLQCNQTARLLLQASIMVRLGIKLQCCAITPTGHLTAHSTKMASSPLTS</sequence>
<feature type="region of interest" description="Disordered" evidence="1">
    <location>
        <begin position="96"/>
        <end position="116"/>
    </location>
</feature>
<accession>A0A6J6LUM3</accession>
<feature type="region of interest" description="Disordered" evidence="1">
    <location>
        <begin position="1"/>
        <end position="21"/>
    </location>
</feature>
<evidence type="ECO:0000313" key="2">
    <source>
        <dbReference type="EMBL" id="CAB4664135.1"/>
    </source>
</evidence>
<name>A0A6J6LUM3_9ZZZZ</name>
<gene>
    <name evidence="2" type="ORF">UFOPK2169_01609</name>
</gene>
<organism evidence="2">
    <name type="scientific">freshwater metagenome</name>
    <dbReference type="NCBI Taxonomy" id="449393"/>
    <lineage>
        <taxon>unclassified sequences</taxon>
        <taxon>metagenomes</taxon>
        <taxon>ecological metagenomes</taxon>
    </lineage>
</organism>
<proteinExistence type="predicted"/>